<dbReference type="Proteomes" id="UP000439314">
    <property type="component" value="Unassembled WGS sequence"/>
</dbReference>
<evidence type="ECO:0000313" key="3">
    <source>
        <dbReference type="Proteomes" id="UP000437931"/>
    </source>
</evidence>
<dbReference type="AlphaFoldDB" id="A0A6N7QD53"/>
<name>A0A6N7QD53_9XANT</name>
<reference evidence="2" key="2">
    <citation type="journal article" date="2020" name="Plant Dis.">
        <title>A Grain Rot of Rice in Iran Caused by a Xanthomonas Strain Closely Related to X. sacchari.</title>
        <authorList>
            <person name="Mirghasempour S.A."/>
            <person name="Huang S."/>
            <person name="Studholme D.J."/>
            <person name="Brady C.L."/>
        </authorList>
    </citation>
    <scope>NUCLEOTIDE SEQUENCE</scope>
    <source>
        <strain evidence="2">SAM114</strain>
    </source>
</reference>
<comment type="caution">
    <text evidence="1">The sequence shown here is derived from an EMBL/GenBank/DDBJ whole genome shotgun (WGS) entry which is preliminary data.</text>
</comment>
<evidence type="ECO:0000313" key="4">
    <source>
        <dbReference type="Proteomes" id="UP000439314"/>
    </source>
</evidence>
<evidence type="ECO:0000313" key="1">
    <source>
        <dbReference type="EMBL" id="MRG98821.1"/>
    </source>
</evidence>
<gene>
    <name evidence="1" type="ORF">GIY21_00780</name>
    <name evidence="2" type="ORF">GIY22_01990</name>
</gene>
<dbReference type="EMBL" id="WJPM01000001">
    <property type="protein sequence ID" value="MRH73388.1"/>
    <property type="molecule type" value="Genomic_DNA"/>
</dbReference>
<dbReference type="EMBL" id="WJPN01000001">
    <property type="protein sequence ID" value="MRG98821.1"/>
    <property type="molecule type" value="Genomic_DNA"/>
</dbReference>
<evidence type="ECO:0008006" key="5">
    <source>
        <dbReference type="Google" id="ProtNLM"/>
    </source>
</evidence>
<organism evidence="1 4">
    <name type="scientific">Xanthomonas sontii</name>
    <dbReference type="NCBI Taxonomy" id="2650745"/>
    <lineage>
        <taxon>Bacteria</taxon>
        <taxon>Pseudomonadati</taxon>
        <taxon>Pseudomonadota</taxon>
        <taxon>Gammaproteobacteria</taxon>
        <taxon>Lysobacterales</taxon>
        <taxon>Lysobacteraceae</taxon>
        <taxon>Xanthomonas</taxon>
    </lineage>
</organism>
<proteinExistence type="predicted"/>
<keyword evidence="3" id="KW-1185">Reference proteome</keyword>
<sequence>MRERPMLFNGPMVRAILDGRKTQTRRVVRMPHGYWETSPNGLVPAPVGCPFGKPGDRLWARETWAPHSDYPDANRAVYRADPGSEYDAERWRPSIHMPRWACRLVLEITDVRVERLHAISEADCAAEGVTRDTEPCDHTRRSCADVGCLGPTYRSSFAELWTSTGGDWSTNPWVWVISFRRIDDGGK</sequence>
<protein>
    <recommendedName>
        <fullName evidence="5">Morphogenetic protein</fullName>
    </recommendedName>
</protein>
<dbReference type="Proteomes" id="UP000437931">
    <property type="component" value="Unassembled WGS sequence"/>
</dbReference>
<evidence type="ECO:0000313" key="2">
    <source>
        <dbReference type="EMBL" id="MRH73388.1"/>
    </source>
</evidence>
<dbReference type="RefSeq" id="WP_153750324.1">
    <property type="nucleotide sequence ID" value="NZ_WJPM01000001.1"/>
</dbReference>
<accession>A0A6N7QD53</accession>
<reference evidence="3 4" key="1">
    <citation type="submission" date="2019-11" db="EMBL/GenBank/DDBJ databases">
        <title>First report of rice panicle blight caused by Xanthomonas sp. in Iran.</title>
        <authorList>
            <person name="Mirghasempour S.A."/>
            <person name="Huang S."/>
            <person name="Brady C.L."/>
            <person name="Studholme D.J."/>
        </authorList>
    </citation>
    <scope>NUCLEOTIDE SEQUENCE [LARGE SCALE GENOMIC DNA]</scope>
    <source>
        <strain evidence="1 4">ASD011</strain>
        <strain evidence="3">SAM114</strain>
    </source>
</reference>